<organism evidence="3 4">
    <name type="scientific">Cephalotus follicularis</name>
    <name type="common">Albany pitcher plant</name>
    <dbReference type="NCBI Taxonomy" id="3775"/>
    <lineage>
        <taxon>Eukaryota</taxon>
        <taxon>Viridiplantae</taxon>
        <taxon>Streptophyta</taxon>
        <taxon>Embryophyta</taxon>
        <taxon>Tracheophyta</taxon>
        <taxon>Spermatophyta</taxon>
        <taxon>Magnoliopsida</taxon>
        <taxon>eudicotyledons</taxon>
        <taxon>Gunneridae</taxon>
        <taxon>Pentapetalae</taxon>
        <taxon>rosids</taxon>
        <taxon>fabids</taxon>
        <taxon>Oxalidales</taxon>
        <taxon>Cephalotaceae</taxon>
        <taxon>Cephalotus</taxon>
    </lineage>
</organism>
<reference evidence="4" key="1">
    <citation type="submission" date="2016-04" db="EMBL/GenBank/DDBJ databases">
        <title>Cephalotus genome sequencing.</title>
        <authorList>
            <person name="Fukushima K."/>
            <person name="Hasebe M."/>
            <person name="Fang X."/>
        </authorList>
    </citation>
    <scope>NUCLEOTIDE SEQUENCE [LARGE SCALE GENOMIC DNA]</scope>
    <source>
        <strain evidence="4">cv. St1</strain>
    </source>
</reference>
<protein>
    <submittedName>
        <fullName evidence="3">UBN2 domain-containing protein</fullName>
    </submittedName>
</protein>
<dbReference type="InParanoid" id="A0A1Q3B6N3"/>
<gene>
    <name evidence="3" type="ORF">CFOL_v3_07128</name>
</gene>
<dbReference type="PANTHER" id="PTHR47481:SF43">
    <property type="entry name" value="RETROTRANSPOSON COPIA-LIKE N-TERMINAL DOMAIN-CONTAINING PROTEIN"/>
    <property type="match status" value="1"/>
</dbReference>
<dbReference type="Proteomes" id="UP000187406">
    <property type="component" value="Unassembled WGS sequence"/>
</dbReference>
<feature type="chain" id="PRO_5012139845" evidence="2">
    <location>
        <begin position="20"/>
        <end position="276"/>
    </location>
</feature>
<feature type="compositionally biased region" description="Polar residues" evidence="1">
    <location>
        <begin position="150"/>
        <end position="161"/>
    </location>
</feature>
<dbReference type="AlphaFoldDB" id="A0A1Q3B6N3"/>
<proteinExistence type="predicted"/>
<feature type="compositionally biased region" description="Low complexity" evidence="1">
    <location>
        <begin position="135"/>
        <end position="149"/>
    </location>
</feature>
<feature type="region of interest" description="Disordered" evidence="1">
    <location>
        <begin position="133"/>
        <end position="205"/>
    </location>
</feature>
<name>A0A1Q3B6N3_CEPFO</name>
<dbReference type="OrthoDB" id="1305658at2759"/>
<evidence type="ECO:0000313" key="4">
    <source>
        <dbReference type="Proteomes" id="UP000187406"/>
    </source>
</evidence>
<dbReference type="EMBL" id="BDDD01000312">
    <property type="protein sequence ID" value="GAV63610.1"/>
    <property type="molecule type" value="Genomic_DNA"/>
</dbReference>
<evidence type="ECO:0000313" key="3">
    <source>
        <dbReference type="EMBL" id="GAV63610.1"/>
    </source>
</evidence>
<evidence type="ECO:0000256" key="2">
    <source>
        <dbReference type="SAM" id="SignalP"/>
    </source>
</evidence>
<feature type="compositionally biased region" description="Basic residues" evidence="1">
    <location>
        <begin position="169"/>
        <end position="179"/>
    </location>
</feature>
<keyword evidence="4" id="KW-1185">Reference proteome</keyword>
<sequence>VLSLLMSLLSENVIPLVVGLYTSHAVWKTLETAFTSPSNTCVLHLHMQLQRPQESDESVSTFLQRLKAHADEISTAGRPIPLANFNIYVFKGLKSEFKDLVTTLSARSEPVIYYELLRLLLSHEFFNNESLTSLSISNPPNSSTMTSPSANLTTKNPTSSTPLPPSRNQRGRARGHGRDHRSFNPSFSTRPPFPNTPPRFPPCQIFSRTNHDTSRCYYSFQTSPTSPTTAAPSPYRVAHYTAPSLDSSSPQPYNWYPDTGATHHVTPDLTSLYTFY</sequence>
<feature type="signal peptide" evidence="2">
    <location>
        <begin position="1"/>
        <end position="19"/>
    </location>
</feature>
<keyword evidence="2" id="KW-0732">Signal</keyword>
<dbReference type="PANTHER" id="PTHR47481">
    <property type="match status" value="1"/>
</dbReference>
<accession>A0A1Q3B6N3</accession>
<dbReference type="Pfam" id="PF14223">
    <property type="entry name" value="Retrotran_gag_2"/>
    <property type="match status" value="1"/>
</dbReference>
<comment type="caution">
    <text evidence="3">The sequence shown here is derived from an EMBL/GenBank/DDBJ whole genome shotgun (WGS) entry which is preliminary data.</text>
</comment>
<feature type="non-terminal residue" evidence="3">
    <location>
        <position position="1"/>
    </location>
</feature>
<evidence type="ECO:0000256" key="1">
    <source>
        <dbReference type="SAM" id="MobiDB-lite"/>
    </source>
</evidence>
<feature type="compositionally biased region" description="Pro residues" evidence="1">
    <location>
        <begin position="191"/>
        <end position="201"/>
    </location>
</feature>